<name>Q5GQD6_BPSYP</name>
<evidence type="ECO:0000313" key="4">
    <source>
        <dbReference type="Proteomes" id="UP000000994"/>
    </source>
</evidence>
<reference evidence="2 4" key="1">
    <citation type="journal article" date="2004" name="Proc. Natl. Acad. Sci. U.S.A.">
        <title>Genetic organization of the psbAD region in phages infecting marine Synechococcus strains.</title>
        <authorList>
            <person name="Millard A."/>
            <person name="Clokie M.R."/>
            <person name="Shub D.A."/>
            <person name="Mann N.H."/>
        </authorList>
    </citation>
    <scope>NUCLEOTIDE SEQUENCE [LARGE SCALE GENOMIC DNA]</scope>
</reference>
<reference evidence="3" key="4">
    <citation type="submission" date="2015-02" db="EMBL/GenBank/DDBJ databases">
        <authorList>
            <person name="Chooi Y.-H."/>
        </authorList>
    </citation>
    <scope>NUCLEOTIDE SEQUENCE</scope>
</reference>
<reference evidence="3 5" key="3">
    <citation type="journal article" date="2015" name="PLoS ONE">
        <title>Spontaneous Deletion of an "ORFanage" Region Facilitates Host Adaptation in a "Photosynthetic" Cyanophage.</title>
        <authorList>
            <person name="Puxty R.J."/>
            <person name="Perez-Sepulveda B."/>
            <person name="Rihtman B."/>
            <person name="Evans D.J."/>
            <person name="Millard A.D."/>
            <person name="Scanlan D.J."/>
        </authorList>
    </citation>
    <scope>NUCLEOTIDE SEQUENCE [LARGE SCALE GENOMIC DNA]</scope>
</reference>
<gene>
    <name evidence="2" type="primary">gp48</name>
    <name evidence="3" type="ORF">S-PM2d201</name>
    <name evidence="2" type="ORF">S-PM2p201</name>
</gene>
<dbReference type="GeneID" id="3260450"/>
<organism evidence="2 4">
    <name type="scientific">Synechococcus phage S-PM2</name>
    <dbReference type="NCBI Taxonomy" id="238854"/>
    <lineage>
        <taxon>Viruses</taxon>
        <taxon>Duplodnaviria</taxon>
        <taxon>Heunggongvirae</taxon>
        <taxon>Uroviricota</taxon>
        <taxon>Caudoviricetes</taxon>
        <taxon>Pantevenvirales</taxon>
        <taxon>Kyanoviridae</taxon>
        <taxon>Nodensvirus</taxon>
        <taxon>Nodensvirus spm2</taxon>
    </lineage>
</organism>
<dbReference type="Proteomes" id="UP000246186">
    <property type="component" value="Genome"/>
</dbReference>
<dbReference type="RefSeq" id="YP_195236.1">
    <property type="nucleotide sequence ID" value="NC_006820.1"/>
</dbReference>
<dbReference type="EMBL" id="AJ630128">
    <property type="protein sequence ID" value="CAF34266.1"/>
    <property type="molecule type" value="Genomic_DNA"/>
</dbReference>
<protein>
    <submittedName>
        <fullName evidence="2">Baseplate tail tube cap</fullName>
    </submittedName>
</protein>
<reference evidence="2 4" key="2">
    <citation type="journal article" date="2005" name="J. Bacteriol.">
        <title>The genome of S-PM2, a 'photosynthetic' T4-type bacteriophage that infects marine Synechococcus strains.</title>
        <authorList>
            <person name="Mann N.H."/>
            <person name="Clokie M.R."/>
            <person name="Millard A."/>
            <person name="Cook A."/>
            <person name="Wilson W.H."/>
            <person name="Wheatley P.J."/>
            <person name="Letarov A."/>
            <person name="Krisch H.M."/>
        </authorList>
    </citation>
    <scope>NUCLEOTIDE SEQUENCE</scope>
</reference>
<dbReference type="EMBL" id="LN828717">
    <property type="protein sequence ID" value="CFW42420.1"/>
    <property type="molecule type" value="Genomic_DNA"/>
</dbReference>
<evidence type="ECO:0000256" key="1">
    <source>
        <dbReference type="SAM" id="MobiDB-lite"/>
    </source>
</evidence>
<dbReference type="Proteomes" id="UP000000994">
    <property type="component" value="Segment"/>
</dbReference>
<organismHost>
    <name type="scientific">Synechococcus</name>
    <dbReference type="NCBI Taxonomy" id="1129"/>
</organismHost>
<dbReference type="KEGG" id="vg:3260450"/>
<keyword evidence="4" id="KW-1185">Reference proteome</keyword>
<dbReference type="OrthoDB" id="18616at10239"/>
<evidence type="ECO:0000313" key="2">
    <source>
        <dbReference type="EMBL" id="CAF34266.1"/>
    </source>
</evidence>
<proteinExistence type="predicted"/>
<feature type="compositionally biased region" description="Polar residues" evidence="1">
    <location>
        <begin position="12"/>
        <end position="23"/>
    </location>
</feature>
<sequence>MSNKISYKFSGRGSSTAPTSSRLSYPKDKVYTDHTDYVMFQFVKYVPPFAATDGNNYIDKDGKPKSGASALNIYNNNISEFESAGLPDIVMYMPEDLGAEYGASWGGKGFTNTGADIMRTAGSALNPESVGAAIGQVGQAFGNFMQRGPSLVADGVSTAINALPGKIGGAVDINDVLGGIGGVILNPNAELLFTGFDLRSFGLNFKLTPRNKLEARMIRDIITSFKKASLPTLGANPGSVFSKGVESPEGNNRNFIGVPNLCIVQFMKGGNQHPYLAQFKPCAIKNVGVSYTPDGQYATYTDGSPVATQLTLSFTETKLVYSNEISYGGASY</sequence>
<accession>Q5GQD6</accession>
<evidence type="ECO:0000313" key="5">
    <source>
        <dbReference type="Proteomes" id="UP000246186"/>
    </source>
</evidence>
<feature type="region of interest" description="Disordered" evidence="1">
    <location>
        <begin position="1"/>
        <end position="25"/>
    </location>
</feature>
<evidence type="ECO:0000313" key="3">
    <source>
        <dbReference type="EMBL" id="CFW42420.1"/>
    </source>
</evidence>